<dbReference type="FunFam" id="2.120.10.30:FF:000027">
    <property type="entry name" value="Regucalcin homologue"/>
    <property type="match status" value="1"/>
</dbReference>
<dbReference type="GO" id="GO:0010008">
    <property type="term" value="C:endosome membrane"/>
    <property type="evidence" value="ECO:0007669"/>
    <property type="project" value="UniProtKB-ARBA"/>
</dbReference>
<evidence type="ECO:0000256" key="15">
    <source>
        <dbReference type="ARBA" id="ARBA00022837"/>
    </source>
</evidence>
<evidence type="ECO:0000256" key="14">
    <source>
        <dbReference type="ARBA" id="ARBA00022801"/>
    </source>
</evidence>
<feature type="domain" description="Vps16 N-terminal" evidence="21">
    <location>
        <begin position="12"/>
        <end position="423"/>
    </location>
</feature>
<keyword evidence="24" id="KW-1185">Reference proteome</keyword>
<dbReference type="InterPro" id="IPR011042">
    <property type="entry name" value="6-blade_b-propeller_TolB-like"/>
</dbReference>
<dbReference type="InterPro" id="IPR005511">
    <property type="entry name" value="SMP-30"/>
</dbReference>
<dbReference type="Pfam" id="PF08450">
    <property type="entry name" value="SGL"/>
    <property type="match status" value="1"/>
</dbReference>
<evidence type="ECO:0000313" key="23">
    <source>
        <dbReference type="EMBL" id="CAB1425950.1"/>
    </source>
</evidence>
<dbReference type="InterPro" id="IPR006925">
    <property type="entry name" value="Vps16_C"/>
</dbReference>
<dbReference type="InterPro" id="IPR038132">
    <property type="entry name" value="Vps16_C_sf"/>
</dbReference>
<comment type="cofactor">
    <cofactor evidence="19">
        <name>Zn(2+)</name>
        <dbReference type="ChEBI" id="CHEBI:29105"/>
    </cofactor>
    <text evidence="19">Binds 1 divalent metal cation per subunit.</text>
</comment>
<feature type="binding site" evidence="19">
    <location>
        <position position="876"/>
    </location>
    <ligand>
        <name>a divalent metal cation</name>
        <dbReference type="ChEBI" id="CHEBI:60240"/>
    </ligand>
</feature>
<comment type="caution">
    <text evidence="23">The sequence shown here is derived from an EMBL/GenBank/DDBJ whole genome shotgun (WGS) entry which is preliminary data.</text>
</comment>
<evidence type="ECO:0000256" key="11">
    <source>
        <dbReference type="ARBA" id="ARBA00017947"/>
    </source>
</evidence>
<comment type="cofactor">
    <cofactor evidence="3">
        <name>Mn(2+)</name>
        <dbReference type="ChEBI" id="CHEBI:29035"/>
    </cofactor>
</comment>
<comment type="similarity">
    <text evidence="8">Belongs to the VPS16 family.</text>
</comment>
<dbReference type="AlphaFoldDB" id="A0A9N7U7S8"/>
<evidence type="ECO:0000256" key="16">
    <source>
        <dbReference type="ARBA" id="ARBA00032464"/>
    </source>
</evidence>
<dbReference type="PRINTS" id="PR01791">
    <property type="entry name" value="REGUCALCIN"/>
</dbReference>
<evidence type="ECO:0000313" key="24">
    <source>
        <dbReference type="Proteomes" id="UP001153269"/>
    </source>
</evidence>
<dbReference type="GO" id="GO:0030234">
    <property type="term" value="F:enzyme regulator activity"/>
    <property type="evidence" value="ECO:0007669"/>
    <property type="project" value="InterPro"/>
</dbReference>
<keyword evidence="12" id="KW-0963">Cytoplasm</keyword>
<dbReference type="Pfam" id="PF04840">
    <property type="entry name" value="Vps16_C"/>
    <property type="match status" value="1"/>
</dbReference>
<evidence type="ECO:0000256" key="7">
    <source>
        <dbReference type="ARBA" id="ARBA00008853"/>
    </source>
</evidence>
<protein>
    <recommendedName>
        <fullName evidence="10">Regucalcin</fullName>
        <ecNumber evidence="9">3.1.1.17</ecNumber>
    </recommendedName>
    <alternativeName>
        <fullName evidence="16">Gluconolactonase</fullName>
    </alternativeName>
    <alternativeName>
        <fullName evidence="11">Vacuolar protein sorting-associated protein 16 homolog</fullName>
    </alternativeName>
</protein>
<dbReference type="InterPro" id="IPR016534">
    <property type="entry name" value="VPS16"/>
</dbReference>
<evidence type="ECO:0000256" key="4">
    <source>
        <dbReference type="ARBA" id="ARBA00001946"/>
    </source>
</evidence>
<feature type="binding site" evidence="19">
    <location>
        <position position="1062"/>
    </location>
    <ligand>
        <name>a divalent metal cation</name>
        <dbReference type="ChEBI" id="CHEBI:60240"/>
    </ligand>
</feature>
<evidence type="ECO:0000256" key="13">
    <source>
        <dbReference type="ARBA" id="ARBA00022723"/>
    </source>
</evidence>
<dbReference type="Gene3D" id="2.120.10.30">
    <property type="entry name" value="TolB, C-terminal domain"/>
    <property type="match status" value="1"/>
</dbReference>
<dbReference type="EC" id="3.1.1.17" evidence="9"/>
<dbReference type="GO" id="GO:0005765">
    <property type="term" value="C:lysosomal membrane"/>
    <property type="evidence" value="ECO:0007669"/>
    <property type="project" value="UniProtKB-SubCell"/>
</dbReference>
<sequence>MFLRGNNMAFITANWNPLGEAFYRKSELYDMSWNIRDGLRDSLVAAAPYGGPIALLKEPHRRSPSSRPQLEIYSASGVAVASFPWKSGPVVQLGWSVTDELLCVQEDGSVLIYDLFGSFKRHFSMGQEVVQTQVLEAKVFHSPYGTGVAIVTGSSRFTVATNIDDLKLRRFPEVPGLQGKPSCWVVLTQDRQTKVLLSIGPELFILDNTSCTAVCPPGLGPQGGSIVHMSVSFSYKYLALYTDTGHLWTGPSHLQDKMREIDTKKTTTPKQMVWCRRPKSQQPSVVLMWDRLLLVAGVCGDSIQFPVEDPCVLVGELDGVRVISSSNQELLQEVPLVCQEIFKIASMAPGALLLEAHREYQKSSQKADEYLREIKEQSMLGEAVRQCVEAAGHEYDSNTQRALLRAASFGKCFLTDFSPDQFVSTCRELRVLNAVRESAVGLPLTHTQFKQMTLQVLIDRLVYRQFYPLAIEICRYLKVPDYQGVSRVLKHWASCKVQQKDLSDEAIARAVCVKVGDSPGVSYSHIAAKAYECGRTELAIKLLDFEARSGEQVPLLLKMKRSQLALSKAVESGDTDLVYTVVTYLKNEMNRGDFFMTLRNQPVALSLYRQFCKLQEQETLKDLYNQDDDHQELANYYVTSSYREKRLESRLSLLQSAVDEYNKAKNDFSSKATEEEMRLLRFQRKLDDEKGAGLLGLSLQGTMEALLSLGLHKQTEQLYRDFRVPDKRYWWLKLKSLVEKEEWEELEKFSKSKKSPIGYLAFVDVCMKCNNKYEAKKYVSKVTPEQKVKAHLAVSDLEGAADAAIERRNEAEMGAVLSRCSASDRLLIDRLNRAAAAKNGFKETLSACILIGPDPKVGMSSVQVECVVKSSALIGEGPVWEESEQMLLFVDIAGKKIHRWSPTTKQIQSVDTGDTVSFAVPRRSGGYVAGVGRSIVAVDWSTQAMTSLVEVDEDKPNNRLNDGKVDVIGRLLAGTMGAEQRPAEVQRRQGALFSVTSDLSVTSHLSQVDISNGMDWSLDHKTFFYIDSLSLTVDAFDYDLNTGRLGNRRVVYCMQEGEGLPDGMTVDAEGRLWVACYDGGRVINIDPATGVRLQTVSLPVMKITSCCFGGPDYSDLYVTSASLGLEQSESRQQPLAGHTFRVRGLGVKGRPSNAFSG</sequence>
<dbReference type="SUPFAM" id="SSF63829">
    <property type="entry name" value="Calcium-dependent phosphotriesterase"/>
    <property type="match status" value="1"/>
</dbReference>
<evidence type="ECO:0000256" key="18">
    <source>
        <dbReference type="PIRSR" id="PIRSR605511-1"/>
    </source>
</evidence>
<evidence type="ECO:0000256" key="3">
    <source>
        <dbReference type="ARBA" id="ARBA00001936"/>
    </source>
</evidence>
<evidence type="ECO:0000256" key="5">
    <source>
        <dbReference type="ARBA" id="ARBA00004496"/>
    </source>
</evidence>
<dbReference type="GO" id="GO:0006886">
    <property type="term" value="P:intracellular protein transport"/>
    <property type="evidence" value="ECO:0007669"/>
    <property type="project" value="InterPro"/>
</dbReference>
<dbReference type="Gene3D" id="1.10.150.780">
    <property type="entry name" value="Vps16, C-terminal region"/>
    <property type="match status" value="1"/>
</dbReference>
<evidence type="ECO:0000256" key="9">
    <source>
        <dbReference type="ARBA" id="ARBA00013227"/>
    </source>
</evidence>
<dbReference type="FunFam" id="1.10.150.780:FF:000001">
    <property type="entry name" value="Vacuolar protein sorting-associated protein 16 homolog"/>
    <property type="match status" value="1"/>
</dbReference>
<evidence type="ECO:0000256" key="17">
    <source>
        <dbReference type="ARBA" id="ARBA00061859"/>
    </source>
</evidence>
<evidence type="ECO:0000256" key="1">
    <source>
        <dbReference type="ARBA" id="ARBA00001589"/>
    </source>
</evidence>
<feature type="binding site" evidence="19">
    <location>
        <position position="1012"/>
    </location>
    <ligand>
        <name>a divalent metal cation</name>
        <dbReference type="ChEBI" id="CHEBI:60240"/>
    </ligand>
</feature>
<dbReference type="GO" id="GO:0030897">
    <property type="term" value="C:HOPS complex"/>
    <property type="evidence" value="ECO:0007669"/>
    <property type="project" value="TreeGrafter"/>
</dbReference>
<evidence type="ECO:0000259" key="21">
    <source>
        <dbReference type="Pfam" id="PF04841"/>
    </source>
</evidence>
<dbReference type="GO" id="GO:0003779">
    <property type="term" value="F:actin binding"/>
    <property type="evidence" value="ECO:0007669"/>
    <property type="project" value="TreeGrafter"/>
</dbReference>
<dbReference type="GO" id="GO:0042144">
    <property type="term" value="P:vacuole fusion, non-autophagic"/>
    <property type="evidence" value="ECO:0007669"/>
    <property type="project" value="TreeGrafter"/>
</dbReference>
<accession>A0A9N7U7S8</accession>
<name>A0A9N7U7S8_PLEPL</name>
<evidence type="ECO:0000256" key="8">
    <source>
        <dbReference type="ARBA" id="ARBA00009250"/>
    </source>
</evidence>
<dbReference type="InterPro" id="IPR008367">
    <property type="entry name" value="Regucalcin"/>
</dbReference>
<dbReference type="InterPro" id="IPR013658">
    <property type="entry name" value="SGL"/>
</dbReference>
<feature type="binding site" evidence="19">
    <location>
        <position position="961"/>
    </location>
    <ligand>
        <name>substrate</name>
    </ligand>
</feature>
<organism evidence="23 24">
    <name type="scientific">Pleuronectes platessa</name>
    <name type="common">European plaice</name>
    <dbReference type="NCBI Taxonomy" id="8262"/>
    <lineage>
        <taxon>Eukaryota</taxon>
        <taxon>Metazoa</taxon>
        <taxon>Chordata</taxon>
        <taxon>Craniata</taxon>
        <taxon>Vertebrata</taxon>
        <taxon>Euteleostomi</taxon>
        <taxon>Actinopterygii</taxon>
        <taxon>Neopterygii</taxon>
        <taxon>Teleostei</taxon>
        <taxon>Neoteleostei</taxon>
        <taxon>Acanthomorphata</taxon>
        <taxon>Carangaria</taxon>
        <taxon>Pleuronectiformes</taxon>
        <taxon>Pleuronectoidei</taxon>
        <taxon>Pleuronectidae</taxon>
        <taxon>Pleuronectes</taxon>
    </lineage>
</organism>
<reference evidence="23" key="1">
    <citation type="submission" date="2020-03" db="EMBL/GenBank/DDBJ databases">
        <authorList>
            <person name="Weist P."/>
        </authorList>
    </citation>
    <scope>NUCLEOTIDE SEQUENCE</scope>
</reference>
<evidence type="ECO:0000256" key="2">
    <source>
        <dbReference type="ARBA" id="ARBA00001913"/>
    </source>
</evidence>
<dbReference type="PANTHER" id="PTHR12811">
    <property type="entry name" value="VACUOLAR PROTEIN SORTING VPS16"/>
    <property type="match status" value="1"/>
</dbReference>
<comment type="catalytic activity">
    <reaction evidence="1">
        <text>D-glucono-1,5-lactone + H2O = D-gluconate + H(+)</text>
        <dbReference type="Rhea" id="RHEA:10440"/>
        <dbReference type="ChEBI" id="CHEBI:15377"/>
        <dbReference type="ChEBI" id="CHEBI:15378"/>
        <dbReference type="ChEBI" id="CHEBI:16217"/>
        <dbReference type="ChEBI" id="CHEBI:18391"/>
        <dbReference type="EC" id="3.1.1.17"/>
    </reaction>
</comment>
<evidence type="ECO:0000259" key="22">
    <source>
        <dbReference type="Pfam" id="PF08450"/>
    </source>
</evidence>
<gene>
    <name evidence="23" type="ORF">PLEPLA_LOCUS13884</name>
</gene>
<evidence type="ECO:0000256" key="12">
    <source>
        <dbReference type="ARBA" id="ARBA00022490"/>
    </source>
</evidence>
<feature type="binding site" evidence="19">
    <location>
        <position position="979"/>
    </location>
    <ligand>
        <name>substrate</name>
    </ligand>
</feature>
<keyword evidence="14" id="KW-0378">Hydrolase</keyword>
<dbReference type="InterPro" id="IPR006926">
    <property type="entry name" value="Vps16_N"/>
</dbReference>
<proteinExistence type="inferred from homology"/>
<comment type="subunit">
    <text evidence="17">Core component of at least two putative endosomal tethering complexes, the homotypic fusion and vacuole protein sorting (HOPS) complex and the class C core vacuole/endosome tethering (CORVET) complex. Their common core is composed of the class C Vps proteins VPS11, VPS16, VPS18 and VPS33A, which in HOPS further associates with VPS39 and VPS41 and in CORVET with VPS8 and TGFBRAP1. Interacts with RAB5C. Interacts with STX17, MON1B. Associates with adapter protein complex 3 (AP-3) and clathrin:AP-3 complexes.</text>
</comment>
<dbReference type="GO" id="GO:0004341">
    <property type="term" value="F:gluconolactonase activity"/>
    <property type="evidence" value="ECO:0007669"/>
    <property type="project" value="UniProtKB-EC"/>
</dbReference>
<evidence type="ECO:0000256" key="10">
    <source>
        <dbReference type="ARBA" id="ARBA00016808"/>
    </source>
</evidence>
<dbReference type="PRINTS" id="PR01790">
    <property type="entry name" value="SMP30FAMILY"/>
</dbReference>
<dbReference type="GO" id="GO:0005509">
    <property type="term" value="F:calcium ion binding"/>
    <property type="evidence" value="ECO:0007669"/>
    <property type="project" value="InterPro"/>
</dbReference>
<evidence type="ECO:0000256" key="19">
    <source>
        <dbReference type="PIRSR" id="PIRSR605511-2"/>
    </source>
</evidence>
<keyword evidence="13 19" id="KW-0479">Metal-binding</keyword>
<keyword evidence="15" id="KW-0106">Calcium</keyword>
<dbReference type="Pfam" id="PF04841">
    <property type="entry name" value="Vps16_N"/>
    <property type="match status" value="1"/>
</dbReference>
<evidence type="ECO:0000259" key="20">
    <source>
        <dbReference type="Pfam" id="PF04840"/>
    </source>
</evidence>
<feature type="active site" description="Proton donor/acceptor" evidence="18">
    <location>
        <position position="1062"/>
    </location>
</feature>
<feature type="domain" description="SMP-30/Gluconolactonase/LRE-like region" evidence="22">
    <location>
        <begin position="874"/>
        <end position="1121"/>
    </location>
</feature>
<dbReference type="EMBL" id="CADEAL010000847">
    <property type="protein sequence ID" value="CAB1425950.1"/>
    <property type="molecule type" value="Genomic_DNA"/>
</dbReference>
<dbReference type="Proteomes" id="UP001153269">
    <property type="component" value="Unassembled WGS sequence"/>
</dbReference>
<comment type="similarity">
    <text evidence="7">Belongs to the SMP-30/CGR1 family.</text>
</comment>
<comment type="subcellular location">
    <subcellularLocation>
        <location evidence="5">Cytoplasm</location>
    </subcellularLocation>
    <subcellularLocation>
        <location evidence="6">Lysosome membrane</location>
        <topology evidence="6">Peripheral membrane protein</topology>
        <orientation evidence="6">Cytoplasmic side</orientation>
    </subcellularLocation>
</comment>
<comment type="cofactor">
    <cofactor evidence="4">
        <name>Mg(2+)</name>
        <dbReference type="ChEBI" id="CHEBI:18420"/>
    </cofactor>
</comment>
<comment type="cofactor">
    <cofactor evidence="2">
        <name>Ca(2+)</name>
        <dbReference type="ChEBI" id="CHEBI:29108"/>
    </cofactor>
</comment>
<evidence type="ECO:0000256" key="6">
    <source>
        <dbReference type="ARBA" id="ARBA00004630"/>
    </source>
</evidence>
<dbReference type="PANTHER" id="PTHR12811:SF0">
    <property type="entry name" value="VACUOLAR PROTEIN SORTING-ASSOCIATED PROTEIN 16 HOMOLOG"/>
    <property type="match status" value="1"/>
</dbReference>
<dbReference type="GO" id="GO:0016197">
    <property type="term" value="P:endosomal transport"/>
    <property type="evidence" value="ECO:0007669"/>
    <property type="project" value="TreeGrafter"/>
</dbReference>
<feature type="domain" description="Vps16 C-terminal" evidence="20">
    <location>
        <begin position="521"/>
        <end position="830"/>
    </location>
</feature>
<keyword evidence="19" id="KW-0862">Zinc</keyword>
<feature type="binding site" evidence="19">
    <location>
        <position position="959"/>
    </location>
    <ligand>
        <name>substrate</name>
    </ligand>
</feature>